<comment type="cofactor">
    <cofactor evidence="1">
        <name>pyridoxal 5'-phosphate</name>
        <dbReference type="ChEBI" id="CHEBI:597326"/>
    </cofactor>
</comment>
<sequence length="421" mass="44694">MTDLTARRARVLGPRMTTFYREPVEIVRGEGVWLWDAGGRAYLDAYNNVPHVGHGHPRVVEAVADQLATLNTHSRYLHEGIVAYGERLTGRLGEGLDVLTMVCTGSEANDIALRMGWAATGKTGLIGTDATYHGNTHLVSQFSSGRTPIGGRVDWVRRVPAPDSLRPLGGSAEAQAEAFAAGVARAIDELEAAGHGFAALILDPFFANEGFPDLPPGFMAPTQAVVRAAGGLVIADEVQPGFGRTGGHFWGHERIGLVPDIVTMGKPMGNGYPVAGVVTRGEIVEAFRRDFGYFNTFAGTPVAAAAASAVLNVIEAEGLQANAAEVGTHLLAGLRALDHPRIADVRGAGLFVGVEFTEPGGLEPAPEFTAEAVERMRERGVLMHRIGRGGNILKIRPPMVFSRENAELLVATLGEVLEGMD</sequence>
<gene>
    <name evidence="5" type="ORF">GCM10011358_20260</name>
</gene>
<keyword evidence="5" id="KW-0032">Aminotransferase</keyword>
<keyword evidence="3 4" id="KW-0663">Pyridoxal phosphate</keyword>
<reference evidence="6" key="1">
    <citation type="journal article" date="2019" name="Int. J. Syst. Evol. Microbiol.">
        <title>The Global Catalogue of Microorganisms (GCM) 10K type strain sequencing project: providing services to taxonomists for standard genome sequencing and annotation.</title>
        <authorList>
            <consortium name="The Broad Institute Genomics Platform"/>
            <consortium name="The Broad Institute Genome Sequencing Center for Infectious Disease"/>
            <person name="Wu L."/>
            <person name="Ma J."/>
        </authorList>
    </citation>
    <scope>NUCLEOTIDE SEQUENCE [LARGE SCALE GENOMIC DNA]</scope>
    <source>
        <strain evidence="6">CGMCC 1.12922</strain>
    </source>
</reference>
<proteinExistence type="inferred from homology"/>
<dbReference type="EMBL" id="BMGI01000003">
    <property type="protein sequence ID" value="GGD36384.1"/>
    <property type="molecule type" value="Genomic_DNA"/>
</dbReference>
<evidence type="ECO:0000313" key="5">
    <source>
        <dbReference type="EMBL" id="GGD36384.1"/>
    </source>
</evidence>
<evidence type="ECO:0000256" key="1">
    <source>
        <dbReference type="ARBA" id="ARBA00001933"/>
    </source>
</evidence>
<evidence type="ECO:0000256" key="3">
    <source>
        <dbReference type="ARBA" id="ARBA00022898"/>
    </source>
</evidence>
<keyword evidence="6" id="KW-1185">Reference proteome</keyword>
<keyword evidence="5" id="KW-0808">Transferase</keyword>
<dbReference type="InterPro" id="IPR015424">
    <property type="entry name" value="PyrdxlP-dep_Trfase"/>
</dbReference>
<dbReference type="Gene3D" id="3.40.640.10">
    <property type="entry name" value="Type I PLP-dependent aspartate aminotransferase-like (Major domain)"/>
    <property type="match status" value="1"/>
</dbReference>
<dbReference type="InterPro" id="IPR005814">
    <property type="entry name" value="Aminotrans_3"/>
</dbReference>
<comment type="similarity">
    <text evidence="2 4">Belongs to the class-III pyridoxal-phosphate-dependent aminotransferase family.</text>
</comment>
<evidence type="ECO:0000256" key="4">
    <source>
        <dbReference type="RuleBase" id="RU003560"/>
    </source>
</evidence>
<dbReference type="PANTHER" id="PTHR45688">
    <property type="match status" value="1"/>
</dbReference>
<dbReference type="GO" id="GO:0008483">
    <property type="term" value="F:transaminase activity"/>
    <property type="evidence" value="ECO:0007669"/>
    <property type="project" value="UniProtKB-KW"/>
</dbReference>
<dbReference type="Proteomes" id="UP000617355">
    <property type="component" value="Unassembled WGS sequence"/>
</dbReference>
<accession>A0ABQ1QMF0</accession>
<dbReference type="PIRSF" id="PIRSF000521">
    <property type="entry name" value="Transaminase_4ab_Lys_Orn"/>
    <property type="match status" value="1"/>
</dbReference>
<dbReference type="PROSITE" id="PS00600">
    <property type="entry name" value="AA_TRANSFER_CLASS_3"/>
    <property type="match status" value="1"/>
</dbReference>
<comment type="caution">
    <text evidence="5">The sequence shown here is derived from an EMBL/GenBank/DDBJ whole genome shotgun (WGS) entry which is preliminary data.</text>
</comment>
<dbReference type="Gene3D" id="3.90.1150.10">
    <property type="entry name" value="Aspartate Aminotransferase, domain 1"/>
    <property type="match status" value="1"/>
</dbReference>
<dbReference type="SUPFAM" id="SSF53383">
    <property type="entry name" value="PLP-dependent transferases"/>
    <property type="match status" value="1"/>
</dbReference>
<dbReference type="CDD" id="cd00610">
    <property type="entry name" value="OAT_like"/>
    <property type="match status" value="1"/>
</dbReference>
<dbReference type="InterPro" id="IPR015421">
    <property type="entry name" value="PyrdxlP-dep_Trfase_major"/>
</dbReference>
<organism evidence="5 6">
    <name type="scientific">Sinisalibacter lacisalsi</name>
    <dbReference type="NCBI Taxonomy" id="1526570"/>
    <lineage>
        <taxon>Bacteria</taxon>
        <taxon>Pseudomonadati</taxon>
        <taxon>Pseudomonadota</taxon>
        <taxon>Alphaproteobacteria</taxon>
        <taxon>Rhodobacterales</taxon>
        <taxon>Roseobacteraceae</taxon>
        <taxon>Sinisalibacter</taxon>
    </lineage>
</organism>
<dbReference type="PANTHER" id="PTHR45688:SF13">
    <property type="entry name" value="ALANINE--GLYOXYLATE AMINOTRANSFERASE 2-LIKE"/>
    <property type="match status" value="1"/>
</dbReference>
<evidence type="ECO:0000256" key="2">
    <source>
        <dbReference type="ARBA" id="ARBA00008954"/>
    </source>
</evidence>
<dbReference type="InterPro" id="IPR015422">
    <property type="entry name" value="PyrdxlP-dep_Trfase_small"/>
</dbReference>
<protein>
    <submittedName>
        <fullName evidence="5">Aspartate aminotransferase family protein</fullName>
    </submittedName>
</protein>
<dbReference type="Pfam" id="PF00202">
    <property type="entry name" value="Aminotran_3"/>
    <property type="match status" value="1"/>
</dbReference>
<evidence type="ECO:0000313" key="6">
    <source>
        <dbReference type="Proteomes" id="UP000617355"/>
    </source>
</evidence>
<dbReference type="InterPro" id="IPR049704">
    <property type="entry name" value="Aminotrans_3_PPA_site"/>
</dbReference>
<name>A0ABQ1QMF0_9RHOB</name>